<name>A0A4S4EW68_CAMSN</name>
<accession>A0A4S4EW68</accession>
<dbReference type="AlphaFoldDB" id="A0A4S4EW68"/>
<organism evidence="1 2">
    <name type="scientific">Camellia sinensis var. sinensis</name>
    <name type="common">China tea</name>
    <dbReference type="NCBI Taxonomy" id="542762"/>
    <lineage>
        <taxon>Eukaryota</taxon>
        <taxon>Viridiplantae</taxon>
        <taxon>Streptophyta</taxon>
        <taxon>Embryophyta</taxon>
        <taxon>Tracheophyta</taxon>
        <taxon>Spermatophyta</taxon>
        <taxon>Magnoliopsida</taxon>
        <taxon>eudicotyledons</taxon>
        <taxon>Gunneridae</taxon>
        <taxon>Pentapetalae</taxon>
        <taxon>asterids</taxon>
        <taxon>Ericales</taxon>
        <taxon>Theaceae</taxon>
        <taxon>Camellia</taxon>
    </lineage>
</organism>
<keyword evidence="2" id="KW-1185">Reference proteome</keyword>
<reference evidence="1 2" key="1">
    <citation type="journal article" date="2018" name="Proc. Natl. Acad. Sci. U.S.A.">
        <title>Draft genome sequence of Camellia sinensis var. sinensis provides insights into the evolution of the tea genome and tea quality.</title>
        <authorList>
            <person name="Wei C."/>
            <person name="Yang H."/>
            <person name="Wang S."/>
            <person name="Zhao J."/>
            <person name="Liu C."/>
            <person name="Gao L."/>
            <person name="Xia E."/>
            <person name="Lu Y."/>
            <person name="Tai Y."/>
            <person name="She G."/>
            <person name="Sun J."/>
            <person name="Cao H."/>
            <person name="Tong W."/>
            <person name="Gao Q."/>
            <person name="Li Y."/>
            <person name="Deng W."/>
            <person name="Jiang X."/>
            <person name="Wang W."/>
            <person name="Chen Q."/>
            <person name="Zhang S."/>
            <person name="Li H."/>
            <person name="Wu J."/>
            <person name="Wang P."/>
            <person name="Li P."/>
            <person name="Shi C."/>
            <person name="Zheng F."/>
            <person name="Jian J."/>
            <person name="Huang B."/>
            <person name="Shan D."/>
            <person name="Shi M."/>
            <person name="Fang C."/>
            <person name="Yue Y."/>
            <person name="Li F."/>
            <person name="Li D."/>
            <person name="Wei S."/>
            <person name="Han B."/>
            <person name="Jiang C."/>
            <person name="Yin Y."/>
            <person name="Xia T."/>
            <person name="Zhang Z."/>
            <person name="Bennetzen J.L."/>
            <person name="Zhao S."/>
            <person name="Wan X."/>
        </authorList>
    </citation>
    <scope>NUCLEOTIDE SEQUENCE [LARGE SCALE GENOMIC DNA]</scope>
    <source>
        <strain evidence="2">cv. Shuchazao</strain>
        <tissue evidence="1">Leaf</tissue>
    </source>
</reference>
<dbReference type="Proteomes" id="UP000306102">
    <property type="component" value="Unassembled WGS sequence"/>
</dbReference>
<dbReference type="InterPro" id="IPR049065">
    <property type="entry name" value="Nakanori"/>
</dbReference>
<proteinExistence type="predicted"/>
<evidence type="ECO:0000313" key="2">
    <source>
        <dbReference type="Proteomes" id="UP000306102"/>
    </source>
</evidence>
<dbReference type="Pfam" id="PF21230">
    <property type="entry name" value="Nakanori"/>
    <property type="match status" value="1"/>
</dbReference>
<protein>
    <submittedName>
        <fullName evidence="1">Uncharacterized protein</fullName>
    </submittedName>
</protein>
<dbReference type="InterPro" id="IPR053085">
    <property type="entry name" value="Jasmonate-induced_protein"/>
</dbReference>
<sequence length="163" mass="17658">MNNTHVITLVKIHNKTGATVTYFTNKDFSGALAPQSKYPAQIENGEYDLFEHEGPAGDNAGSCGAVVYSVTNKDGKASHWMLSWSNPTGENYKVFTEITGQGHYKPNPNDPIWHNVHAELSKSGTTSSSDWNGCHSSMTSIRSNDVPNRVDVDATVTLATAKA</sequence>
<dbReference type="PANTHER" id="PTHR36482">
    <property type="entry name" value="OSJNBA0024J22.15 PROTEIN"/>
    <property type="match status" value="1"/>
</dbReference>
<dbReference type="PANTHER" id="PTHR36482:SF5">
    <property type="entry name" value="23 KDA JASMONATE-INDUCED PROTEIN-LIKE"/>
    <property type="match status" value="1"/>
</dbReference>
<comment type="caution">
    <text evidence="1">The sequence shown here is derived from an EMBL/GenBank/DDBJ whole genome shotgun (WGS) entry which is preliminary data.</text>
</comment>
<dbReference type="EMBL" id="SDRB02001500">
    <property type="protein sequence ID" value="THG21221.1"/>
    <property type="molecule type" value="Genomic_DNA"/>
</dbReference>
<gene>
    <name evidence="1" type="ORF">TEA_028661</name>
</gene>
<evidence type="ECO:0000313" key="1">
    <source>
        <dbReference type="EMBL" id="THG21221.1"/>
    </source>
</evidence>